<protein>
    <submittedName>
        <fullName evidence="1">Uncharacterized protein</fullName>
    </submittedName>
</protein>
<accession>A0ABQ5FY19</accession>
<keyword evidence="2" id="KW-1185">Reference proteome</keyword>
<dbReference type="EMBL" id="BQNB010017843">
    <property type="protein sequence ID" value="GJT67833.1"/>
    <property type="molecule type" value="Genomic_DNA"/>
</dbReference>
<gene>
    <name evidence="1" type="ORF">Tco_1019313</name>
</gene>
<sequence>MSGEEPATKIAPVESPQMVSTVKLLILKKGEYTLWSMRMEQYLTNTDYILGSDIEWLSPISSNNNENGVETEVPPKTAQALLARQRERKAKSIMLLAIPEEYQLSVEADIKVSSDQLKSQKVAFLTTEDTSSSNESQLDDEDIEHIDHDDVEEIDSNGMWPAFYEGPFFKGIDNALMSKIEFGYDWSYVAQDEPTKFAIMAYTSNSSGSCSKNCDTIQTNDMFKKIKGYHAVPPPLTGNYMPPLADLSFAGLDDSVYRPTTNKTSASVSQVEAISTTKQSSFRAATSTGAVKQVNTTTHTNRVNVSKLRTNAFHKSNSPIRRSFYKSTAPNTRISNEKVNIVRVNGVNTAGQTAVSAVKGNEVIVVKASATSIHQSLHQQKERGFKMDVWTESRCEWGRLSLDALNNLLAHPFDEIDGFESLRFDLRCLGVEGQDTLEKKFISRK</sequence>
<organism evidence="1 2">
    <name type="scientific">Tanacetum coccineum</name>
    <dbReference type="NCBI Taxonomy" id="301880"/>
    <lineage>
        <taxon>Eukaryota</taxon>
        <taxon>Viridiplantae</taxon>
        <taxon>Streptophyta</taxon>
        <taxon>Embryophyta</taxon>
        <taxon>Tracheophyta</taxon>
        <taxon>Spermatophyta</taxon>
        <taxon>Magnoliopsida</taxon>
        <taxon>eudicotyledons</taxon>
        <taxon>Gunneridae</taxon>
        <taxon>Pentapetalae</taxon>
        <taxon>asterids</taxon>
        <taxon>campanulids</taxon>
        <taxon>Asterales</taxon>
        <taxon>Asteraceae</taxon>
        <taxon>Asteroideae</taxon>
        <taxon>Anthemideae</taxon>
        <taxon>Anthemidinae</taxon>
        <taxon>Tanacetum</taxon>
    </lineage>
</organism>
<name>A0ABQ5FY19_9ASTR</name>
<reference evidence="1" key="1">
    <citation type="journal article" date="2022" name="Int. J. Mol. Sci.">
        <title>Draft Genome of Tanacetum Coccineum: Genomic Comparison of Closely Related Tanacetum-Family Plants.</title>
        <authorList>
            <person name="Yamashiro T."/>
            <person name="Shiraishi A."/>
            <person name="Nakayama K."/>
            <person name="Satake H."/>
        </authorList>
    </citation>
    <scope>NUCLEOTIDE SEQUENCE</scope>
</reference>
<evidence type="ECO:0000313" key="1">
    <source>
        <dbReference type="EMBL" id="GJT67833.1"/>
    </source>
</evidence>
<evidence type="ECO:0000313" key="2">
    <source>
        <dbReference type="Proteomes" id="UP001151760"/>
    </source>
</evidence>
<comment type="caution">
    <text evidence="1">The sequence shown here is derived from an EMBL/GenBank/DDBJ whole genome shotgun (WGS) entry which is preliminary data.</text>
</comment>
<reference evidence="1" key="2">
    <citation type="submission" date="2022-01" db="EMBL/GenBank/DDBJ databases">
        <authorList>
            <person name="Yamashiro T."/>
            <person name="Shiraishi A."/>
            <person name="Satake H."/>
            <person name="Nakayama K."/>
        </authorList>
    </citation>
    <scope>NUCLEOTIDE SEQUENCE</scope>
</reference>
<dbReference type="Proteomes" id="UP001151760">
    <property type="component" value="Unassembled WGS sequence"/>
</dbReference>
<proteinExistence type="predicted"/>